<comment type="caution">
    <text evidence="1">The sequence shown here is derived from an EMBL/GenBank/DDBJ whole genome shotgun (WGS) entry which is preliminary data.</text>
</comment>
<proteinExistence type="predicted"/>
<feature type="non-terminal residue" evidence="1">
    <location>
        <position position="1"/>
    </location>
</feature>
<gene>
    <name evidence="1" type="ORF">HNY73_011692</name>
</gene>
<sequence>LIFEFFFEQYSHSELEASDLDKEFMQFLIKTKENLSRLSQASDNEDDECEDEESDSVFLNFIMEMKKGLPIEFEN</sequence>
<keyword evidence="2" id="KW-1185">Reference proteome</keyword>
<evidence type="ECO:0000313" key="2">
    <source>
        <dbReference type="Proteomes" id="UP000807504"/>
    </source>
</evidence>
<protein>
    <submittedName>
        <fullName evidence="1">Uncharacterized protein</fullName>
    </submittedName>
</protein>
<accession>A0A8T0F172</accession>
<dbReference type="EMBL" id="JABXBU010001099">
    <property type="protein sequence ID" value="KAF8784078.1"/>
    <property type="molecule type" value="Genomic_DNA"/>
</dbReference>
<dbReference type="Proteomes" id="UP000807504">
    <property type="component" value="Unassembled WGS sequence"/>
</dbReference>
<reference evidence="1" key="2">
    <citation type="submission" date="2020-06" db="EMBL/GenBank/DDBJ databases">
        <authorList>
            <person name="Sheffer M."/>
        </authorList>
    </citation>
    <scope>NUCLEOTIDE SEQUENCE</scope>
</reference>
<evidence type="ECO:0000313" key="1">
    <source>
        <dbReference type="EMBL" id="KAF8784078.1"/>
    </source>
</evidence>
<reference evidence="1" key="1">
    <citation type="journal article" date="2020" name="bioRxiv">
        <title>Chromosome-level reference genome of the European wasp spider Argiope bruennichi: a resource for studies on range expansion and evolutionary adaptation.</title>
        <authorList>
            <person name="Sheffer M.M."/>
            <person name="Hoppe A."/>
            <person name="Krehenwinkel H."/>
            <person name="Uhl G."/>
            <person name="Kuss A.W."/>
            <person name="Jensen L."/>
            <person name="Jensen C."/>
            <person name="Gillespie R.G."/>
            <person name="Hoff K.J."/>
            <person name="Prost S."/>
        </authorList>
    </citation>
    <scope>NUCLEOTIDE SEQUENCE</scope>
</reference>
<name>A0A8T0F172_ARGBR</name>
<organism evidence="1 2">
    <name type="scientific">Argiope bruennichi</name>
    <name type="common">Wasp spider</name>
    <name type="synonym">Aranea bruennichi</name>
    <dbReference type="NCBI Taxonomy" id="94029"/>
    <lineage>
        <taxon>Eukaryota</taxon>
        <taxon>Metazoa</taxon>
        <taxon>Ecdysozoa</taxon>
        <taxon>Arthropoda</taxon>
        <taxon>Chelicerata</taxon>
        <taxon>Arachnida</taxon>
        <taxon>Araneae</taxon>
        <taxon>Araneomorphae</taxon>
        <taxon>Entelegynae</taxon>
        <taxon>Araneoidea</taxon>
        <taxon>Araneidae</taxon>
        <taxon>Argiope</taxon>
    </lineage>
</organism>
<feature type="non-terminal residue" evidence="1">
    <location>
        <position position="75"/>
    </location>
</feature>
<dbReference type="AlphaFoldDB" id="A0A8T0F172"/>